<dbReference type="CDD" id="cd03219">
    <property type="entry name" value="ABC_Mj1267_LivG_branched"/>
    <property type="match status" value="1"/>
</dbReference>
<dbReference type="GO" id="GO:0015192">
    <property type="term" value="F:L-phenylalanine transmembrane transporter activity"/>
    <property type="evidence" value="ECO:0007669"/>
    <property type="project" value="TreeGrafter"/>
</dbReference>
<dbReference type="InterPro" id="IPR032823">
    <property type="entry name" value="BCA_ABC_TP_C"/>
</dbReference>
<evidence type="ECO:0000256" key="2">
    <source>
        <dbReference type="ARBA" id="ARBA00022741"/>
    </source>
</evidence>
<accession>A0A2M8J0N6</accession>
<dbReference type="PANTHER" id="PTHR45772">
    <property type="entry name" value="CONSERVED COMPONENT OF ABC TRANSPORTER FOR NATURAL AMINO ACIDS-RELATED"/>
    <property type="match status" value="1"/>
</dbReference>
<dbReference type="FunFam" id="3.40.50.300:FF:000421">
    <property type="entry name" value="Branched-chain amino acid ABC transporter ATP-binding protein"/>
    <property type="match status" value="1"/>
</dbReference>
<dbReference type="SMART" id="SM00382">
    <property type="entry name" value="AAA"/>
    <property type="match status" value="1"/>
</dbReference>
<dbReference type="Pfam" id="PF12399">
    <property type="entry name" value="BCA_ABC_TP_C"/>
    <property type="match status" value="1"/>
</dbReference>
<dbReference type="GO" id="GO:0042941">
    <property type="term" value="P:D-alanine transmembrane transport"/>
    <property type="evidence" value="ECO:0007669"/>
    <property type="project" value="TreeGrafter"/>
</dbReference>
<dbReference type="GO" id="GO:0015188">
    <property type="term" value="F:L-isoleucine transmembrane transporter activity"/>
    <property type="evidence" value="ECO:0007669"/>
    <property type="project" value="TreeGrafter"/>
</dbReference>
<dbReference type="PANTHER" id="PTHR45772:SF7">
    <property type="entry name" value="AMINO ACID ABC TRANSPORTER ATP-BINDING PROTEIN"/>
    <property type="match status" value="1"/>
</dbReference>
<dbReference type="GO" id="GO:0005304">
    <property type="term" value="F:L-valine transmembrane transporter activity"/>
    <property type="evidence" value="ECO:0007669"/>
    <property type="project" value="TreeGrafter"/>
</dbReference>
<dbReference type="OrthoDB" id="9806149at2"/>
<gene>
    <name evidence="5" type="ORF">CVM52_12670</name>
</gene>
<dbReference type="GO" id="GO:0016887">
    <property type="term" value="F:ATP hydrolysis activity"/>
    <property type="evidence" value="ECO:0007669"/>
    <property type="project" value="InterPro"/>
</dbReference>
<evidence type="ECO:0000256" key="1">
    <source>
        <dbReference type="ARBA" id="ARBA00022448"/>
    </source>
</evidence>
<dbReference type="PROSITE" id="PS50893">
    <property type="entry name" value="ABC_TRANSPORTER_2"/>
    <property type="match status" value="1"/>
</dbReference>
<comment type="caution">
    <text evidence="5">The sequence shown here is derived from an EMBL/GenBank/DDBJ whole genome shotgun (WGS) entry which is preliminary data.</text>
</comment>
<evidence type="ECO:0000256" key="3">
    <source>
        <dbReference type="ARBA" id="ARBA00022840"/>
    </source>
</evidence>
<dbReference type="Proteomes" id="UP000231553">
    <property type="component" value="Unassembled WGS sequence"/>
</dbReference>
<dbReference type="GO" id="GO:1903805">
    <property type="term" value="P:L-valine import across plasma membrane"/>
    <property type="evidence" value="ECO:0007669"/>
    <property type="project" value="TreeGrafter"/>
</dbReference>
<name>A0A2M8J0N6_9RHOB</name>
<sequence>MTSTPLLSATGITRRFGGITAVDNVDLHVAEGEFLSVIGPNGAGKTTLFNLISGQDRMDAGKVMLEGTEITNFPPHKMAGIGMARTFQHGRVFGNLTVMDNVLIGCHTRLRAARSTIPVVAPLLEILKALIRPKSVRDEEAAMRAEVREIVATFGDRLTPRIHQPTYSLSYANRRRVEIARALALHPRLLILDEPTAGMNESETAEMQSIIGELKAQGRTILLIEHKLNMVMQLSDRVMAMDNGKVISQGKPAEVRNDPKVIEAYLGHSAIGGDDHGAPGMMPLQAAGGAE</sequence>
<dbReference type="GO" id="GO:0005886">
    <property type="term" value="C:plasma membrane"/>
    <property type="evidence" value="ECO:0007669"/>
    <property type="project" value="TreeGrafter"/>
</dbReference>
<evidence type="ECO:0000313" key="6">
    <source>
        <dbReference type="Proteomes" id="UP000231553"/>
    </source>
</evidence>
<dbReference type="InterPro" id="IPR051120">
    <property type="entry name" value="ABC_AA/LPS_Transport"/>
</dbReference>
<organism evidence="5 6">
    <name type="scientific">Pseudooceanicola lipolyticus</name>
    <dbReference type="NCBI Taxonomy" id="2029104"/>
    <lineage>
        <taxon>Bacteria</taxon>
        <taxon>Pseudomonadati</taxon>
        <taxon>Pseudomonadota</taxon>
        <taxon>Alphaproteobacteria</taxon>
        <taxon>Rhodobacterales</taxon>
        <taxon>Paracoccaceae</taxon>
        <taxon>Pseudooceanicola</taxon>
    </lineage>
</organism>
<dbReference type="Pfam" id="PF00005">
    <property type="entry name" value="ABC_tran"/>
    <property type="match status" value="1"/>
</dbReference>
<keyword evidence="6" id="KW-1185">Reference proteome</keyword>
<evidence type="ECO:0000259" key="4">
    <source>
        <dbReference type="PROSITE" id="PS50893"/>
    </source>
</evidence>
<dbReference type="AlphaFoldDB" id="A0A2M8J0N6"/>
<keyword evidence="2" id="KW-0547">Nucleotide-binding</keyword>
<dbReference type="Gene3D" id="3.40.50.300">
    <property type="entry name" value="P-loop containing nucleotide triphosphate hydrolases"/>
    <property type="match status" value="1"/>
</dbReference>
<evidence type="ECO:0000313" key="5">
    <source>
        <dbReference type="EMBL" id="PJE36325.1"/>
    </source>
</evidence>
<dbReference type="GO" id="GO:1903806">
    <property type="term" value="P:L-isoleucine import across plasma membrane"/>
    <property type="evidence" value="ECO:0007669"/>
    <property type="project" value="TreeGrafter"/>
</dbReference>
<dbReference type="GO" id="GO:0005524">
    <property type="term" value="F:ATP binding"/>
    <property type="evidence" value="ECO:0007669"/>
    <property type="project" value="UniProtKB-KW"/>
</dbReference>
<keyword evidence="3 5" id="KW-0067">ATP-binding</keyword>
<dbReference type="InterPro" id="IPR027417">
    <property type="entry name" value="P-loop_NTPase"/>
</dbReference>
<dbReference type="InterPro" id="IPR003439">
    <property type="entry name" value="ABC_transporter-like_ATP-bd"/>
</dbReference>
<protein>
    <submittedName>
        <fullName evidence="5">ABC transporter ATP-binding protein</fullName>
    </submittedName>
</protein>
<dbReference type="SUPFAM" id="SSF52540">
    <property type="entry name" value="P-loop containing nucleoside triphosphate hydrolases"/>
    <property type="match status" value="1"/>
</dbReference>
<dbReference type="EMBL" id="PGTB01000047">
    <property type="protein sequence ID" value="PJE36325.1"/>
    <property type="molecule type" value="Genomic_DNA"/>
</dbReference>
<proteinExistence type="predicted"/>
<keyword evidence="1" id="KW-0813">Transport</keyword>
<feature type="domain" description="ABC transporter" evidence="4">
    <location>
        <begin position="7"/>
        <end position="268"/>
    </location>
</feature>
<dbReference type="InterPro" id="IPR003593">
    <property type="entry name" value="AAA+_ATPase"/>
</dbReference>
<dbReference type="GO" id="GO:0015808">
    <property type="term" value="P:L-alanine transport"/>
    <property type="evidence" value="ECO:0007669"/>
    <property type="project" value="TreeGrafter"/>
</dbReference>
<dbReference type="RefSeq" id="WP_100162863.1">
    <property type="nucleotide sequence ID" value="NZ_PGTB01000047.1"/>
</dbReference>
<reference evidence="5 6" key="1">
    <citation type="journal article" date="2018" name="Int. J. Syst. Evol. Microbiol.">
        <title>Pseudooceanicola lipolyticus sp. nov., a marine alphaproteobacterium, reclassification of Oceanicola flagellatus as Pseudooceanicola flagellatus comb. nov. and emended description of the genus Pseudooceanicola.</title>
        <authorList>
            <person name="Huang M.-M."/>
            <person name="Guo L.-L."/>
            <person name="Wu Y.-H."/>
            <person name="Lai Q.-L."/>
            <person name="Shao Z.-Z."/>
            <person name="Wang C.-S."/>
            <person name="Wu M."/>
            <person name="Xu X.-W."/>
        </authorList>
    </citation>
    <scope>NUCLEOTIDE SEQUENCE [LARGE SCALE GENOMIC DNA]</scope>
    <source>
        <strain evidence="5 6">157</strain>
    </source>
</reference>